<protein>
    <submittedName>
        <fullName evidence="2">Uncharacterized protein</fullName>
    </submittedName>
</protein>
<evidence type="ECO:0000313" key="3">
    <source>
        <dbReference type="Proteomes" id="UP000193642"/>
    </source>
</evidence>
<dbReference type="EMBL" id="MCGO01000003">
    <property type="protein sequence ID" value="ORY52556.1"/>
    <property type="molecule type" value="Genomic_DNA"/>
</dbReference>
<comment type="caution">
    <text evidence="2">The sequence shown here is derived from an EMBL/GenBank/DDBJ whole genome shotgun (WGS) entry which is preliminary data.</text>
</comment>
<evidence type="ECO:0000256" key="1">
    <source>
        <dbReference type="SAM" id="MobiDB-lite"/>
    </source>
</evidence>
<keyword evidence="3" id="KW-1185">Reference proteome</keyword>
<name>A0A1Y2D096_9FUNG</name>
<sequence length="239" mass="26925">MSAPSFAFSAPAEDGFSTTRAKGSGVVDAMWEEESIEPSVDEFLVASVKQKVVQRREKELERSVSAEAGLESWDDDFLVEGEESNSRHTMSGLQVPLFLKSVQEAVRSEGESLRKFALHIEDLKLIYMDAMDISFGLEFEAPERVEPLAATYQTTLDVAQVLIHLGDFNDHDEKLKANDMHLRILGELLGEELKSIDIARMKMQFGCEYVQILVEKIGPLKKKLIEYVGELRKVSRELL</sequence>
<gene>
    <name evidence="2" type="ORF">BCR33DRAFT_779830</name>
</gene>
<dbReference type="STRING" id="329046.A0A1Y2D096"/>
<dbReference type="OrthoDB" id="5400650at2759"/>
<feature type="compositionally biased region" description="Low complexity" evidence="1">
    <location>
        <begin position="1"/>
        <end position="12"/>
    </location>
</feature>
<evidence type="ECO:0000313" key="2">
    <source>
        <dbReference type="EMBL" id="ORY52556.1"/>
    </source>
</evidence>
<reference evidence="2 3" key="1">
    <citation type="submission" date="2016-07" db="EMBL/GenBank/DDBJ databases">
        <title>Pervasive Adenine N6-methylation of Active Genes in Fungi.</title>
        <authorList>
            <consortium name="DOE Joint Genome Institute"/>
            <person name="Mondo S.J."/>
            <person name="Dannebaum R.O."/>
            <person name="Kuo R.C."/>
            <person name="Labutti K."/>
            <person name="Haridas S."/>
            <person name="Kuo A."/>
            <person name="Salamov A."/>
            <person name="Ahrendt S.R."/>
            <person name="Lipzen A."/>
            <person name="Sullivan W."/>
            <person name="Andreopoulos W.B."/>
            <person name="Clum A."/>
            <person name="Lindquist E."/>
            <person name="Daum C."/>
            <person name="Ramamoorthy G.K."/>
            <person name="Gryganskyi A."/>
            <person name="Culley D."/>
            <person name="Magnuson J.K."/>
            <person name="James T.Y."/>
            <person name="O'Malley M.A."/>
            <person name="Stajich J.E."/>
            <person name="Spatafora J.W."/>
            <person name="Visel A."/>
            <person name="Grigoriev I.V."/>
        </authorList>
    </citation>
    <scope>NUCLEOTIDE SEQUENCE [LARGE SCALE GENOMIC DNA]</scope>
    <source>
        <strain evidence="2 3">JEL800</strain>
    </source>
</reference>
<feature type="region of interest" description="Disordered" evidence="1">
    <location>
        <begin position="1"/>
        <end position="21"/>
    </location>
</feature>
<dbReference type="AlphaFoldDB" id="A0A1Y2D096"/>
<accession>A0A1Y2D096</accession>
<proteinExistence type="predicted"/>
<organism evidence="2 3">
    <name type="scientific">Rhizoclosmatium globosum</name>
    <dbReference type="NCBI Taxonomy" id="329046"/>
    <lineage>
        <taxon>Eukaryota</taxon>
        <taxon>Fungi</taxon>
        <taxon>Fungi incertae sedis</taxon>
        <taxon>Chytridiomycota</taxon>
        <taxon>Chytridiomycota incertae sedis</taxon>
        <taxon>Chytridiomycetes</taxon>
        <taxon>Chytridiales</taxon>
        <taxon>Chytriomycetaceae</taxon>
        <taxon>Rhizoclosmatium</taxon>
    </lineage>
</organism>
<dbReference type="Proteomes" id="UP000193642">
    <property type="component" value="Unassembled WGS sequence"/>
</dbReference>